<protein>
    <submittedName>
        <fullName evidence="2">Histidine kinase</fullName>
    </submittedName>
</protein>
<sequence precursor="true">MKKTFSVKSLLVSMAIASSAALSVAPATTQAGEISYNAAVSNMYLWRGINISNPSPVVFGGADYSHESGLYAGTWASSEGGFDNSSEWDLYAGYSPTFGDFGFTVGYVAYLYPYNNKDMLKQQSDGGGMLSDYILGASYKDLSLTAYVNTVRKDSGNNYYITADYAIGKFGLHAGINKNDDSASEYTEFNVSYAATDNLTFTLSKAQGDGAKNIKLNNVALGEKAENPQLQVTYAFPI</sequence>
<dbReference type="RefSeq" id="WP_135795159.1">
    <property type="nucleotide sequence ID" value="NZ_CP032096.1"/>
</dbReference>
<proteinExistence type="predicted"/>
<dbReference type="NCBIfam" id="TIGR02001">
    <property type="entry name" value="gcw_chp"/>
    <property type="match status" value="1"/>
</dbReference>
<evidence type="ECO:0000313" key="3">
    <source>
        <dbReference type="Proteomes" id="UP000296201"/>
    </source>
</evidence>
<gene>
    <name evidence="2" type="ORF">GHNINEIG_00479</name>
</gene>
<dbReference type="Pfam" id="PF09694">
    <property type="entry name" value="Gcw_chp"/>
    <property type="match status" value="1"/>
</dbReference>
<reference evidence="2 3" key="1">
    <citation type="submission" date="2018-08" db="EMBL/GenBank/DDBJ databases">
        <title>Horizontal acquisition of hydrogen conversion ability and other habitat adaptations in Hydrogenovibrio crunogenus strains.</title>
        <authorList>
            <person name="Gonnella G."/>
            <person name="Adam N."/>
            <person name="Perner M."/>
        </authorList>
    </citation>
    <scope>NUCLEOTIDE SEQUENCE [LARGE SCALE GENOMIC DNA]</scope>
    <source>
        <strain evidence="2 3">SP-41</strain>
    </source>
</reference>
<feature type="chain" id="PRO_5020486894" evidence="1">
    <location>
        <begin position="21"/>
        <end position="238"/>
    </location>
</feature>
<keyword evidence="1" id="KW-0732">Signal</keyword>
<feature type="signal peptide" evidence="1">
    <location>
        <begin position="1"/>
        <end position="20"/>
    </location>
</feature>
<keyword evidence="2" id="KW-0418">Kinase</keyword>
<dbReference type="AlphaFoldDB" id="A0A4P7NY35"/>
<keyword evidence="2" id="KW-0808">Transferase</keyword>
<name>A0A4P7NY35_9GAMM</name>
<dbReference type="SUPFAM" id="SSF56935">
    <property type="entry name" value="Porins"/>
    <property type="match status" value="1"/>
</dbReference>
<organism evidence="2 3">
    <name type="scientific">Hydrogenovibrio crunogenus</name>
    <dbReference type="NCBI Taxonomy" id="39765"/>
    <lineage>
        <taxon>Bacteria</taxon>
        <taxon>Pseudomonadati</taxon>
        <taxon>Pseudomonadota</taxon>
        <taxon>Gammaproteobacteria</taxon>
        <taxon>Thiotrichales</taxon>
        <taxon>Piscirickettsiaceae</taxon>
        <taxon>Hydrogenovibrio</taxon>
    </lineage>
</organism>
<dbReference type="OrthoDB" id="9793561at2"/>
<dbReference type="EMBL" id="CP032096">
    <property type="protein sequence ID" value="QBZ82449.1"/>
    <property type="molecule type" value="Genomic_DNA"/>
</dbReference>
<dbReference type="InterPro" id="IPR010239">
    <property type="entry name" value="CHP02001"/>
</dbReference>
<accession>A0A4P7NY35</accession>
<dbReference type="GO" id="GO:0016301">
    <property type="term" value="F:kinase activity"/>
    <property type="evidence" value="ECO:0007669"/>
    <property type="project" value="UniProtKB-KW"/>
</dbReference>
<keyword evidence="3" id="KW-1185">Reference proteome</keyword>
<evidence type="ECO:0000256" key="1">
    <source>
        <dbReference type="SAM" id="SignalP"/>
    </source>
</evidence>
<dbReference type="Proteomes" id="UP000296201">
    <property type="component" value="Chromosome"/>
</dbReference>
<evidence type="ECO:0000313" key="2">
    <source>
        <dbReference type="EMBL" id="QBZ82449.1"/>
    </source>
</evidence>